<dbReference type="EMBL" id="KJ019136">
    <property type="protein sequence ID" value="AIX39933.1"/>
    <property type="molecule type" value="Genomic_DNA"/>
</dbReference>
<dbReference type="Proteomes" id="UP000185385">
    <property type="component" value="Segment"/>
</dbReference>
<dbReference type="Proteomes" id="UP000185377">
    <property type="component" value="Segment"/>
</dbReference>
<evidence type="ECO:0000313" key="24">
    <source>
        <dbReference type="EMBL" id="AIX26504.1"/>
    </source>
</evidence>
<dbReference type="EMBL" id="KJ019126">
    <property type="protein sequence ID" value="AIX37771.1"/>
    <property type="molecule type" value="Genomic_DNA"/>
</dbReference>
<evidence type="ECO:0000256" key="2">
    <source>
        <dbReference type="SAM" id="Phobius"/>
    </source>
</evidence>
<evidence type="ECO:0000313" key="34">
    <source>
        <dbReference type="EMBL" id="AIX37335.1"/>
    </source>
</evidence>
<dbReference type="EMBL" id="KJ019115">
    <property type="protein sequence ID" value="AIX35330.1"/>
    <property type="molecule type" value="Genomic_DNA"/>
</dbReference>
<dbReference type="Proteomes" id="UP000185378">
    <property type="component" value="Segment"/>
</dbReference>
<evidence type="ECO:0000313" key="11">
    <source>
        <dbReference type="EMBL" id="AIX19229.1"/>
    </source>
</evidence>
<dbReference type="EMBL" id="KJ019117">
    <property type="protein sequence ID" value="AIX35752.1"/>
    <property type="molecule type" value="Genomic_DNA"/>
</dbReference>
<evidence type="ECO:0000313" key="13">
    <source>
        <dbReference type="EMBL" id="AIX21094.1"/>
    </source>
</evidence>
<dbReference type="Proteomes" id="UP000185360">
    <property type="component" value="Genome"/>
</dbReference>
<keyword evidence="2" id="KW-0812">Transmembrane</keyword>
<evidence type="ECO:0000313" key="50">
    <source>
        <dbReference type="Proteomes" id="UP000185352"/>
    </source>
</evidence>
<dbReference type="Proteomes" id="UP000185380">
    <property type="component" value="Segment"/>
</dbReference>
<evidence type="ECO:0000313" key="21">
    <source>
        <dbReference type="EMBL" id="AIX25851.1"/>
    </source>
</evidence>
<evidence type="ECO:0000313" key="42">
    <source>
        <dbReference type="EMBL" id="AIX40570.1"/>
    </source>
</evidence>
<dbReference type="Proteomes" id="UP000185345">
    <property type="component" value="Segment"/>
</dbReference>
<dbReference type="EMBL" id="KJ019073">
    <property type="protein sequence ID" value="AIX24985.1"/>
    <property type="molecule type" value="Genomic_DNA"/>
</dbReference>
<dbReference type="EMBL" id="KJ019160">
    <property type="protein sequence ID" value="AIX46044.1"/>
    <property type="molecule type" value="Genomic_DNA"/>
</dbReference>
<dbReference type="EMBL" id="KJ019072">
    <property type="protein sequence ID" value="AIX24767.1"/>
    <property type="molecule type" value="Genomic_DNA"/>
</dbReference>
<dbReference type="EMBL" id="KJ019165">
    <property type="protein sequence ID" value="AIX47124.1"/>
    <property type="molecule type" value="Genomic_DNA"/>
</dbReference>
<evidence type="ECO:0000313" key="15">
    <source>
        <dbReference type="EMBL" id="AIX22542.1"/>
    </source>
</evidence>
<dbReference type="EMBL" id="KJ019127">
    <property type="protein sequence ID" value="AIX37989.1"/>
    <property type="molecule type" value="Genomic_DNA"/>
</dbReference>
<dbReference type="Proteomes" id="UP000185355">
    <property type="component" value="Segment"/>
</dbReference>
<dbReference type="Proteomes" id="UP000185349">
    <property type="component" value="Segment"/>
</dbReference>
<evidence type="ECO:0000313" key="39">
    <source>
        <dbReference type="EMBL" id="AIX38639.1"/>
    </source>
</evidence>
<evidence type="ECO:0000313" key="3">
    <source>
        <dbReference type="EMBL" id="AIX14820.1"/>
    </source>
</evidence>
<evidence type="ECO:0000313" key="23">
    <source>
        <dbReference type="EMBL" id="AIX26286.1"/>
    </source>
</evidence>
<dbReference type="Proteomes" id="UP000185369">
    <property type="component" value="Segment"/>
</dbReference>
<evidence type="ECO:0000313" key="22">
    <source>
        <dbReference type="EMBL" id="AIX26069.1"/>
    </source>
</evidence>
<dbReference type="Proteomes" id="UP000185350">
    <property type="component" value="Segment"/>
</dbReference>
<evidence type="ECO:0000313" key="28">
    <source>
        <dbReference type="EMBL" id="AIX35330.1"/>
    </source>
</evidence>
<evidence type="ECO:0000313" key="26">
    <source>
        <dbReference type="EMBL" id="AIX34687.1"/>
    </source>
</evidence>
<dbReference type="Proteomes" id="UP000185358">
    <property type="component" value="Segment"/>
</dbReference>
<evidence type="ECO:0000313" key="51">
    <source>
        <dbReference type="Proteomes" id="UP000185365"/>
    </source>
</evidence>
<dbReference type="Proteomes" id="UP000185362">
    <property type="component" value="Segment"/>
</dbReference>
<gene>
    <name evidence="41" type="ORF">Syn7803C102_207</name>
    <name evidence="42" type="ORF">Syn7803C108_208</name>
    <name evidence="43" type="ORF">Syn7803C109_206</name>
    <name evidence="44" type="ORF">Syn7803C35_207</name>
    <name evidence="45" type="ORF">Syn7803C37_208</name>
    <name evidence="46" type="ORF">Syn7803C39_206</name>
    <name evidence="47" type="ORF">Syn7803C40_208</name>
    <name evidence="3" type="ORF">Syn7803C45_209</name>
    <name evidence="4" type="ORF">Syn7803C46_206</name>
    <name evidence="5" type="ORF">Syn7803C48_206</name>
    <name evidence="6" type="ORF">Syn7803C49_209</name>
    <name evidence="7" type="ORF">Syn7803C54_208</name>
    <name evidence="8" type="ORF">Syn7803C57_206</name>
    <name evidence="9" type="ORF">Syn7803C72_207</name>
    <name evidence="10" type="ORF">Syn7803C73_206</name>
    <name evidence="11" type="ORF">Syn7803C75_207</name>
    <name evidence="12" type="ORF">Syn7803C77_207</name>
    <name evidence="13" type="ORF">Syn7803C88_206</name>
    <name evidence="14" type="ORF">Syn7803C89_208</name>
    <name evidence="15" type="ORF">Syn7803C93_208</name>
    <name evidence="16" type="ORF">Syn7803US104_208</name>
    <name evidence="17" type="ORF">Syn7803US108_207</name>
    <name evidence="18" type="ORF">Syn7803US109_207</name>
    <name evidence="19" type="ORF">Syn7803US110_208</name>
    <name evidence="20" type="ORF">Syn7803US111_206</name>
    <name evidence="21" type="ORF">Syn7803US113_207</name>
    <name evidence="22" type="ORF">Syn7803US114_207</name>
    <name evidence="23" type="ORF">Syn7803US115_206</name>
    <name evidence="24" type="ORF">Syn7803US116_207</name>
    <name evidence="25" type="ORF">Syn7803US122_207</name>
    <name evidence="26" type="ORF">Syn7803US59_208</name>
    <name evidence="27" type="ORF">Syn7803US5_209</name>
    <name evidence="28" type="ORF">Syn7803US61_206</name>
    <name evidence="29" type="ORF">Syn7803US63_206</name>
    <name evidence="30" type="ORF">Syn7803US64_208</name>
    <name evidence="31" type="ORF">Syn7803US65_209</name>
    <name evidence="32" type="ORF">Syn7803US71_206</name>
    <name evidence="33" type="ORF">Syn7803US78_206</name>
    <name evidence="34" type="ORF">Syn7803US80_209</name>
    <name evidence="35" type="ORF">Syn7803US82_207</name>
    <name evidence="36" type="ORF">Syn7803US83_207</name>
    <name evidence="37" type="ORF">Syn7803US85_207</name>
    <name evidence="38" type="ORF">Syn7803US89_206</name>
    <name evidence="39" type="ORF">Syn7803US94_207</name>
    <name evidence="40" type="ORF">Syn7803US95_207</name>
</gene>
<dbReference type="Proteomes" id="UP000185374">
    <property type="component" value="Segment"/>
</dbReference>
<dbReference type="Proteomes" id="UP000185351">
    <property type="component" value="Segment"/>
</dbReference>
<dbReference type="Proteomes" id="UP000185366">
    <property type="component" value="Segment"/>
</dbReference>
<dbReference type="EMBL" id="KJ019062">
    <property type="protein sequence ID" value="AIX22542.1"/>
    <property type="molecule type" value="Genomic_DNA"/>
</dbReference>
<dbReference type="Proteomes" id="UP000185364">
    <property type="component" value="Segment"/>
</dbReference>
<evidence type="ECO:0000313" key="9">
    <source>
        <dbReference type="EMBL" id="AIX18793.1"/>
    </source>
</evidence>
<dbReference type="EMBL" id="KJ019050">
    <property type="protein sequence ID" value="AIX19664.1"/>
    <property type="molecule type" value="Genomic_DNA"/>
</dbReference>
<dbReference type="Proteomes" id="UP000185359">
    <property type="component" value="Segment"/>
</dbReference>
<evidence type="ECO:0000313" key="43">
    <source>
        <dbReference type="EMBL" id="AIX40787.1"/>
    </source>
</evidence>
<dbReference type="KEGG" id="vg:24171618"/>
<dbReference type="Proteomes" id="UP000185344">
    <property type="component" value="Segment"/>
</dbReference>
<dbReference type="Proteomes" id="UP000185348">
    <property type="component" value="Segment"/>
</dbReference>
<evidence type="ECO:0000313" key="14">
    <source>
        <dbReference type="EMBL" id="AIX21313.1"/>
    </source>
</evidence>
<evidence type="ECO:0000313" key="44">
    <source>
        <dbReference type="EMBL" id="AIX46044.1"/>
    </source>
</evidence>
<dbReference type="Proteomes" id="UP000185361">
    <property type="component" value="Segment"/>
</dbReference>
<dbReference type="Proteomes" id="UP000185372">
    <property type="component" value="Genome"/>
</dbReference>
<evidence type="ECO:0000313" key="27">
    <source>
        <dbReference type="EMBL" id="AIX34907.1"/>
    </source>
</evidence>
<dbReference type="EMBL" id="KJ019124">
    <property type="protein sequence ID" value="AIX37335.1"/>
    <property type="molecule type" value="Genomic_DNA"/>
</dbReference>
<dbReference type="Proteomes" id="UP000185347">
    <property type="component" value="Segment"/>
</dbReference>
<dbReference type="Proteomes" id="UP000185386">
    <property type="component" value="Segment"/>
</dbReference>
<protein>
    <submittedName>
        <fullName evidence="30">Uncharacterized protein</fullName>
    </submittedName>
</protein>
<accession>A0A0E3HPM4</accession>
<dbReference type="EMBL" id="KJ019140">
    <property type="protein sequence ID" value="AIX40787.1"/>
    <property type="molecule type" value="Genomic_DNA"/>
</dbReference>
<evidence type="ECO:0000313" key="41">
    <source>
        <dbReference type="EMBL" id="AIX39933.1"/>
    </source>
</evidence>
<dbReference type="EMBL" id="KJ019131">
    <property type="protein sequence ID" value="AIX38857.1"/>
    <property type="molecule type" value="Genomic_DNA"/>
</dbReference>
<dbReference type="Proteomes" id="UP000185363">
    <property type="component" value="Segment"/>
</dbReference>
<dbReference type="Proteomes" id="UP000185373">
    <property type="component" value="Segment"/>
</dbReference>
<dbReference type="EMBL" id="KJ019119">
    <property type="protein sequence ID" value="AIX36191.1"/>
    <property type="molecule type" value="Genomic_DNA"/>
</dbReference>
<evidence type="ECO:0000313" key="18">
    <source>
        <dbReference type="EMBL" id="AIX24985.1"/>
    </source>
</evidence>
<dbReference type="Proteomes" id="UP000185384">
    <property type="component" value="Segment"/>
</dbReference>
<keyword evidence="2" id="KW-0472">Membrane</keyword>
<dbReference type="EMBL" id="KJ019070">
    <property type="protein sequence ID" value="AIX24333.1"/>
    <property type="molecule type" value="Genomic_DNA"/>
</dbReference>
<dbReference type="Proteomes" id="UP000185346">
    <property type="component" value="Segment"/>
</dbReference>
<feature type="transmembrane region" description="Helical" evidence="2">
    <location>
        <begin position="38"/>
        <end position="60"/>
    </location>
</feature>
<evidence type="ECO:0000313" key="49">
    <source>
        <dbReference type="Proteomes" id="UP000185343"/>
    </source>
</evidence>
<dbReference type="EMBL" id="KJ019077">
    <property type="protein sequence ID" value="AIX25851.1"/>
    <property type="molecule type" value="Genomic_DNA"/>
</dbReference>
<dbReference type="EMBL" id="KJ019029">
    <property type="protein sequence ID" value="AIX15037.1"/>
    <property type="molecule type" value="Genomic_DNA"/>
</dbReference>
<dbReference type="EMBL" id="KJ019129">
    <property type="protein sequence ID" value="AIX38421.1"/>
    <property type="molecule type" value="Genomic_DNA"/>
</dbReference>
<dbReference type="EMBL" id="KJ019130">
    <property type="protein sequence ID" value="AIX38639.1"/>
    <property type="molecule type" value="Genomic_DNA"/>
</dbReference>
<dbReference type="Proteomes" id="UP000185371">
    <property type="component" value="Segment"/>
</dbReference>
<dbReference type="GeneID" id="24171618"/>
<keyword evidence="2" id="KW-1133">Transmembrane helix</keyword>
<dbReference type="EMBL" id="KJ019032">
    <property type="protein sequence ID" value="AIX15685.1"/>
    <property type="molecule type" value="Genomic_DNA"/>
</dbReference>
<evidence type="ECO:0000313" key="17">
    <source>
        <dbReference type="EMBL" id="AIX24767.1"/>
    </source>
</evidence>
<evidence type="ECO:0000313" key="30">
    <source>
        <dbReference type="EMBL" id="AIX35971.1"/>
    </source>
</evidence>
<evidence type="ECO:0000313" key="29">
    <source>
        <dbReference type="EMBL" id="AIX35752.1"/>
    </source>
</evidence>
<dbReference type="Proteomes" id="UP000185381">
    <property type="component" value="Genome"/>
</dbReference>
<dbReference type="Proteomes" id="UP000185376">
    <property type="component" value="Segment"/>
</dbReference>
<dbReference type="EMBL" id="KJ019083">
    <property type="protein sequence ID" value="AIX27140.1"/>
    <property type="molecule type" value="Genomic_DNA"/>
</dbReference>
<dbReference type="Proteomes" id="UP000033003">
    <property type="component" value="Segment"/>
</dbReference>
<evidence type="ECO:0000313" key="7">
    <source>
        <dbReference type="EMBL" id="AIX16113.1"/>
    </source>
</evidence>
<dbReference type="Proteomes" id="UP000185356">
    <property type="component" value="Segment"/>
</dbReference>
<evidence type="ECO:0000313" key="6">
    <source>
        <dbReference type="EMBL" id="AIX15685.1"/>
    </source>
</evidence>
<dbReference type="Proteomes" id="UP000185357">
    <property type="component" value="Segment"/>
</dbReference>
<evidence type="ECO:0000313" key="25">
    <source>
        <dbReference type="EMBL" id="AIX27140.1"/>
    </source>
</evidence>
<dbReference type="EMBL" id="KJ019164">
    <property type="protein sequence ID" value="AIX46905.1"/>
    <property type="molecule type" value="Genomic_DNA"/>
</dbReference>
<evidence type="ECO:0000313" key="32">
    <source>
        <dbReference type="EMBL" id="AIX36408.1"/>
    </source>
</evidence>
<dbReference type="EMBL" id="KJ019036">
    <property type="protein sequence ID" value="AIX16513.1"/>
    <property type="molecule type" value="Genomic_DNA"/>
</dbReference>
<evidence type="ECO:0000313" key="46">
    <source>
        <dbReference type="EMBL" id="AIX46905.1"/>
    </source>
</evidence>
<keyword evidence="51" id="KW-1185">Reference proteome</keyword>
<dbReference type="Proteomes" id="UP000220606">
    <property type="component" value="Segment"/>
</dbReference>
<dbReference type="EMBL" id="KJ019139">
    <property type="protein sequence ID" value="AIX40570.1"/>
    <property type="molecule type" value="Genomic_DNA"/>
</dbReference>
<dbReference type="Proteomes" id="UP000185354">
    <property type="component" value="Segment"/>
</dbReference>
<feature type="coiled-coil region" evidence="1">
    <location>
        <begin position="8"/>
        <end position="35"/>
    </location>
</feature>
<dbReference type="EMBL" id="KJ019028">
    <property type="protein sequence ID" value="AIX14820.1"/>
    <property type="molecule type" value="Genomic_DNA"/>
</dbReference>
<evidence type="ECO:0000313" key="16">
    <source>
        <dbReference type="EMBL" id="AIX24333.1"/>
    </source>
</evidence>
<evidence type="ECO:0000313" key="36">
    <source>
        <dbReference type="EMBL" id="AIX37771.1"/>
    </source>
</evidence>
<dbReference type="EMBL" id="KJ019162">
    <property type="protein sequence ID" value="AIX46481.1"/>
    <property type="molecule type" value="Genomic_DNA"/>
</dbReference>
<evidence type="ECO:0000313" key="35">
    <source>
        <dbReference type="EMBL" id="AIX37553.1"/>
    </source>
</evidence>
<proteinExistence type="predicted"/>
<evidence type="ECO:0000256" key="1">
    <source>
        <dbReference type="SAM" id="Coils"/>
    </source>
</evidence>
<dbReference type="EMBL" id="KJ019048">
    <property type="protein sequence ID" value="AIX19229.1"/>
    <property type="molecule type" value="Genomic_DNA"/>
</dbReference>
<dbReference type="Proteomes" id="UP000185383">
    <property type="component" value="Segment"/>
</dbReference>
<dbReference type="EMBL" id="KJ019121">
    <property type="protein sequence ID" value="AIX36625.1"/>
    <property type="molecule type" value="Genomic_DNA"/>
</dbReference>
<dbReference type="Proteomes" id="UP000185375">
    <property type="component" value="Segment"/>
</dbReference>
<dbReference type="EMBL" id="KJ019046">
    <property type="protein sequence ID" value="AIX18793.1"/>
    <property type="molecule type" value="Genomic_DNA"/>
</dbReference>
<dbReference type="EMBL" id="KJ019031">
    <property type="protein sequence ID" value="AIX15464.1"/>
    <property type="molecule type" value="Genomic_DNA"/>
</dbReference>
<evidence type="ECO:0000313" key="45">
    <source>
        <dbReference type="EMBL" id="AIX46481.1"/>
    </source>
</evidence>
<dbReference type="Proteomes" id="UP000185382">
    <property type="component" value="Segment"/>
</dbReference>
<evidence type="ECO:0000313" key="33">
    <source>
        <dbReference type="EMBL" id="AIX36625.1"/>
    </source>
</evidence>
<dbReference type="Proteomes" id="UP000185343">
    <property type="component" value="Segment"/>
</dbReference>
<dbReference type="EMBL" id="KJ019057">
    <property type="protein sequence ID" value="AIX21313.1"/>
    <property type="molecule type" value="Genomic_DNA"/>
</dbReference>
<evidence type="ECO:0000313" key="37">
    <source>
        <dbReference type="EMBL" id="AIX37989.1"/>
    </source>
</evidence>
<dbReference type="EMBL" id="KJ019078">
    <property type="protein sequence ID" value="AIX26069.1"/>
    <property type="molecule type" value="Genomic_DNA"/>
</dbReference>
<dbReference type="EMBL" id="KJ019074">
    <property type="protein sequence ID" value="AIX25204.1"/>
    <property type="molecule type" value="Genomic_DNA"/>
</dbReference>
<dbReference type="EMBL" id="KJ019079">
    <property type="protein sequence ID" value="AIX26286.1"/>
    <property type="molecule type" value="Genomic_DNA"/>
</dbReference>
<dbReference type="EMBL" id="KJ019120">
    <property type="protein sequence ID" value="AIX36408.1"/>
    <property type="molecule type" value="Genomic_DNA"/>
</dbReference>
<dbReference type="EMBL" id="KJ019125">
    <property type="protein sequence ID" value="AIX37553.1"/>
    <property type="molecule type" value="Genomic_DNA"/>
</dbReference>
<evidence type="ECO:0000313" key="8">
    <source>
        <dbReference type="EMBL" id="AIX16513.1"/>
    </source>
</evidence>
<dbReference type="EMBL" id="KJ019112">
    <property type="protein sequence ID" value="AIX34687.1"/>
    <property type="molecule type" value="Genomic_DNA"/>
</dbReference>
<sequence>MSVYFNSKKVAEQQDEEAEARLHELVEKEKREENAKQIIKMLFDLFVSPLVAMLLLNWLIPFTGLAAIGYLQSFALCWVCRILFK</sequence>
<dbReference type="EMBL" id="KJ019080">
    <property type="protein sequence ID" value="AIX26504.1"/>
    <property type="molecule type" value="Genomic_DNA"/>
</dbReference>
<evidence type="ECO:0000313" key="12">
    <source>
        <dbReference type="EMBL" id="AIX19664.1"/>
    </source>
</evidence>
<dbReference type="EMBL" id="KJ019113">
    <property type="protein sequence ID" value="AIX34907.1"/>
    <property type="molecule type" value="Genomic_DNA"/>
</dbReference>
<dbReference type="EMBL" id="KJ019075">
    <property type="protein sequence ID" value="AIX25421.1"/>
    <property type="molecule type" value="Genomic_DNA"/>
</dbReference>
<evidence type="ECO:0000313" key="40">
    <source>
        <dbReference type="EMBL" id="AIX38857.1"/>
    </source>
</evidence>
<evidence type="ECO:0000313" key="48">
    <source>
        <dbReference type="Proteomes" id="UP000033003"/>
    </source>
</evidence>
<dbReference type="OrthoDB" id="27749at10239"/>
<evidence type="ECO:0000313" key="10">
    <source>
        <dbReference type="EMBL" id="AIX19010.1"/>
    </source>
</evidence>
<evidence type="ECO:0000313" key="38">
    <source>
        <dbReference type="EMBL" id="AIX38421.1"/>
    </source>
</evidence>
<dbReference type="Proteomes" id="UP000185368">
    <property type="component" value="Segment"/>
</dbReference>
<dbReference type="Proteomes" id="UP000185379">
    <property type="component" value="Segment"/>
</dbReference>
<dbReference type="Proteomes" id="UP000185365">
    <property type="component" value="Segment"/>
</dbReference>
<organism evidence="30 50">
    <name type="scientific">Synechococcus phage ACG-2014d</name>
    <dbReference type="NCBI Taxonomy" id="1493509"/>
    <lineage>
        <taxon>Viruses</taxon>
        <taxon>Duplodnaviria</taxon>
        <taxon>Heunggongvirae</taxon>
        <taxon>Uroviricota</taxon>
        <taxon>Caudoviricetes</taxon>
        <taxon>Pantevenvirales</taxon>
        <taxon>Kyanoviridae</taxon>
        <taxon>Lowelvirus</taxon>
        <taxon>Lowelvirus tuscon4d</taxon>
    </lineage>
</organism>
<reference evidence="48 49" key="1">
    <citation type="submission" date="2013-12" db="EMBL/GenBank/DDBJ databases">
        <title>Ecological redundancy of diverse viral populations within a natural community.</title>
        <authorList>
            <person name="Gregory A.C."/>
            <person name="LaButti K."/>
            <person name="Copeland A."/>
            <person name="Woyke T."/>
            <person name="Sullivan M.B."/>
        </authorList>
    </citation>
    <scope>NUCLEOTIDE SEQUENCE [LARGE SCALE GENOMIC DNA]</scope>
    <source>
        <strain evidence="41">Syn7803C102</strain>
        <strain evidence="42">Syn7803C108</strain>
        <strain evidence="43">Syn7803C109</strain>
        <strain evidence="44">Syn7803C35</strain>
        <strain evidence="45">Syn7803C37</strain>
        <strain evidence="46">Syn7803C39</strain>
        <strain evidence="47">Syn7803C40</strain>
        <strain evidence="3">Syn7803C45</strain>
        <strain evidence="4">Syn7803C46</strain>
        <strain evidence="5">Syn7803C48</strain>
        <strain evidence="6">Syn7803C49</strain>
        <strain evidence="7">Syn7803C54</strain>
        <strain evidence="8">Syn7803C57</strain>
        <strain evidence="9">Syn7803C72</strain>
        <strain evidence="10">Syn7803C73</strain>
        <strain evidence="11">Syn7803C75</strain>
        <strain evidence="12">Syn7803C77</strain>
        <strain evidence="13">Syn7803C88</strain>
        <strain evidence="14">Syn7803C89</strain>
        <strain evidence="15">Syn7803C93</strain>
        <strain evidence="16">Syn7803US104</strain>
        <strain evidence="17">Syn7803US108</strain>
        <strain evidence="18">Syn7803US109</strain>
        <strain evidence="19">Syn7803US110</strain>
        <strain evidence="20">Syn7803US111</strain>
        <strain evidence="21">Syn7803US113</strain>
        <strain evidence="22">Syn7803US114</strain>
        <strain evidence="23">Syn7803US115</strain>
        <strain evidence="24">Syn7803US116</strain>
        <strain evidence="25">Syn7803US122</strain>
        <strain evidence="27">Syn7803US5</strain>
        <strain evidence="26">Syn7803US59</strain>
        <strain evidence="28">Syn7803US61</strain>
        <strain evidence="29">Syn7803US63</strain>
        <strain evidence="30">Syn7803US64</strain>
        <strain evidence="31">Syn7803US65</strain>
        <strain evidence="32">Syn7803US71</strain>
        <strain evidence="33">Syn7803US78</strain>
        <strain evidence="34">Syn7803US80</strain>
        <strain evidence="35">Syn7803US82</strain>
        <strain evidence="36">Syn7803US83</strain>
        <strain evidence="37">Syn7803US85</strain>
        <strain evidence="38">Syn7803US89</strain>
        <strain evidence="39">Syn7803US94</strain>
        <strain evidence="40">Syn7803US95</strain>
    </source>
</reference>
<evidence type="ECO:0000313" key="4">
    <source>
        <dbReference type="EMBL" id="AIX15037.1"/>
    </source>
</evidence>
<dbReference type="EMBL" id="KJ019047">
    <property type="protein sequence ID" value="AIX19010.1"/>
    <property type="molecule type" value="Genomic_DNA"/>
</dbReference>
<dbReference type="EMBL" id="KJ019118">
    <property type="protein sequence ID" value="AIX35971.1"/>
    <property type="molecule type" value="Genomic_DNA"/>
</dbReference>
<feature type="transmembrane region" description="Helical" evidence="2">
    <location>
        <begin position="66"/>
        <end position="84"/>
    </location>
</feature>
<keyword evidence="1" id="KW-0175">Coiled coil</keyword>
<name>A0A0E3HPM4_9CAUD</name>
<evidence type="ECO:0000313" key="47">
    <source>
        <dbReference type="EMBL" id="AIX47124.1"/>
    </source>
</evidence>
<evidence type="ECO:0000313" key="20">
    <source>
        <dbReference type="EMBL" id="AIX25421.1"/>
    </source>
</evidence>
<evidence type="ECO:0000313" key="19">
    <source>
        <dbReference type="EMBL" id="AIX25204.1"/>
    </source>
</evidence>
<dbReference type="EMBL" id="KJ019034">
    <property type="protein sequence ID" value="AIX16113.1"/>
    <property type="molecule type" value="Genomic_DNA"/>
</dbReference>
<dbReference type="Proteomes" id="UP000185367">
    <property type="component" value="Segment"/>
</dbReference>
<dbReference type="Proteomes" id="UP000185353">
    <property type="component" value="Segment"/>
</dbReference>
<evidence type="ECO:0000313" key="31">
    <source>
        <dbReference type="EMBL" id="AIX36191.1"/>
    </source>
</evidence>
<dbReference type="Proteomes" id="UP000185352">
    <property type="component" value="Segment"/>
</dbReference>
<dbReference type="RefSeq" id="YP_009133550.1">
    <property type="nucleotide sequence ID" value="NC_026923.1"/>
</dbReference>
<dbReference type="EMBL" id="KJ019056">
    <property type="protein sequence ID" value="AIX21094.1"/>
    <property type="molecule type" value="Genomic_DNA"/>
</dbReference>
<evidence type="ECO:0000313" key="5">
    <source>
        <dbReference type="EMBL" id="AIX15464.1"/>
    </source>
</evidence>